<name>B6HM14_PENRW</name>
<dbReference type="OMA" id="GHRDDKT"/>
<accession>B6HM14</accession>
<feature type="compositionally biased region" description="Basic residues" evidence="1">
    <location>
        <begin position="1"/>
        <end position="10"/>
    </location>
</feature>
<proteinExistence type="predicted"/>
<dbReference type="KEGG" id="pcs:N7525_007841"/>
<sequence>MPYPKPSKKGHRDDKTKSPRSTEPPRSPEPNPKPSKKGHRDDKTKSPRSTEPPKSPEPNPTAKYLPVPRDHPICPQWPSLLREIVRKIDHDGVCIITCVLQKKDRDTGLTTTILVVCNSPKPPSHRYTSIAKIRKLLDENSLSRVSVEFVPGDFTRGASGIHEEQLDRRVLHQPSMISQSLAPRGMYGSGTLGGFVEIKLPGQSTYKTLALTCFHCVNPSEKDLDTDLVERVRCWRENGIRPDEHFRRELRMEHPSSMALDDRISSLRGDIEVIETSRTAARRYTGMKDTLSDLNDFLDDIEAFKNDNRAAFGHVYAASGFRTTPKVSGITMNLDWALIEVPDNRIGQNVTPDGHDLKGAPVPEDTEGMQVFIHGQRSGYRKGIKHPLESATLTHAIIDGKSIERVTYEHTIHPAHTPVFSHEGDSGSLVFTASHVVIGMLFAGGLKYSFSYFTPIEVLFEDIKEVTKATDVRLKMNHSSFSS</sequence>
<dbReference type="OrthoDB" id="5424209at2759"/>
<dbReference type="AlphaFoldDB" id="B6HM14"/>
<evidence type="ECO:0000256" key="1">
    <source>
        <dbReference type="SAM" id="MobiDB-lite"/>
    </source>
</evidence>
<dbReference type="EMBL" id="AM920436">
    <property type="protein sequence ID" value="CAP96171.1"/>
    <property type="molecule type" value="Genomic_DNA"/>
</dbReference>
<feature type="region of interest" description="Disordered" evidence="1">
    <location>
        <begin position="1"/>
        <end position="69"/>
    </location>
</feature>
<reference evidence="2 3" key="1">
    <citation type="journal article" date="2008" name="Nat. Biotechnol.">
        <title>Genome sequencing and analysis of the filamentous fungus Penicillium chrysogenum.</title>
        <authorList>
            <person name="van den Berg M.A."/>
            <person name="Albang R."/>
            <person name="Albermann K."/>
            <person name="Badger J.H."/>
            <person name="Daran J.-M."/>
            <person name="Driessen A.J.M."/>
            <person name="Garcia-Estrada C."/>
            <person name="Fedorova N.D."/>
            <person name="Harris D.M."/>
            <person name="Heijne W.H.M."/>
            <person name="Joardar V.S."/>
            <person name="Kiel J.A.K.W."/>
            <person name="Kovalchuk A."/>
            <person name="Martin J.F."/>
            <person name="Nierman W.C."/>
            <person name="Nijland J.G."/>
            <person name="Pronk J.T."/>
            <person name="Roubos J.A."/>
            <person name="van der Klei I.J."/>
            <person name="van Peij N.N.M.E."/>
            <person name="Veenhuis M."/>
            <person name="von Doehren H."/>
            <person name="Wagner C."/>
            <person name="Wortman J.R."/>
            <person name="Bovenberg R.A.L."/>
        </authorList>
    </citation>
    <scope>NUCLEOTIDE SEQUENCE [LARGE SCALE GENOMIC DNA]</scope>
    <source>
        <strain evidence="3">ATCC 28089 / DSM 1075 / NRRL 1951 / Wisconsin 54-1255</strain>
    </source>
</reference>
<evidence type="ECO:0000313" key="2">
    <source>
        <dbReference type="EMBL" id="CAP96171.1"/>
    </source>
</evidence>
<protein>
    <submittedName>
        <fullName evidence="2">Pc21g12740 protein</fullName>
    </submittedName>
</protein>
<dbReference type="Proteomes" id="UP000000724">
    <property type="component" value="Contig Pc00c21"/>
</dbReference>
<dbReference type="GeneID" id="8306460"/>
<gene>
    <name evidence="2" type="ORF">Pc21g12740</name>
    <name evidence="2" type="ORF">PCH_Pc21g12740</name>
</gene>
<dbReference type="SUPFAM" id="SSF50494">
    <property type="entry name" value="Trypsin-like serine proteases"/>
    <property type="match status" value="1"/>
</dbReference>
<keyword evidence="3" id="KW-1185">Reference proteome</keyword>
<dbReference type="VEuPathDB" id="FungiDB:PCH_Pc21g12740"/>
<dbReference type="eggNOG" id="ENOG502QR0D">
    <property type="taxonomic scope" value="Eukaryota"/>
</dbReference>
<evidence type="ECO:0000313" key="3">
    <source>
        <dbReference type="Proteomes" id="UP000000724"/>
    </source>
</evidence>
<dbReference type="HOGENOM" id="CLU_028989_0_0_1"/>
<dbReference type="InterPro" id="IPR009003">
    <property type="entry name" value="Peptidase_S1_PA"/>
</dbReference>
<organism evidence="2 3">
    <name type="scientific">Penicillium rubens (strain ATCC 28089 / DSM 1075 / NRRL 1951 / Wisconsin 54-1255)</name>
    <name type="common">Penicillium chrysogenum</name>
    <dbReference type="NCBI Taxonomy" id="500485"/>
    <lineage>
        <taxon>Eukaryota</taxon>
        <taxon>Fungi</taxon>
        <taxon>Dikarya</taxon>
        <taxon>Ascomycota</taxon>
        <taxon>Pezizomycotina</taxon>
        <taxon>Eurotiomycetes</taxon>
        <taxon>Eurotiomycetidae</taxon>
        <taxon>Eurotiales</taxon>
        <taxon>Aspergillaceae</taxon>
        <taxon>Penicillium</taxon>
        <taxon>Penicillium chrysogenum species complex</taxon>
    </lineage>
</organism>
<dbReference type="STRING" id="500485.B6HM14"/>
<dbReference type="BioCyc" id="PCHR:PC21G12740-MONOMER"/>